<dbReference type="RefSeq" id="WP_379840057.1">
    <property type="nucleotide sequence ID" value="NZ_JBHRYQ010000001.1"/>
</dbReference>
<feature type="signal peptide" evidence="1">
    <location>
        <begin position="1"/>
        <end position="20"/>
    </location>
</feature>
<feature type="chain" id="PRO_5045416562" evidence="1">
    <location>
        <begin position="21"/>
        <end position="545"/>
    </location>
</feature>
<reference evidence="3" key="1">
    <citation type="journal article" date="2019" name="Int. J. Syst. Evol. Microbiol.">
        <title>The Global Catalogue of Microorganisms (GCM) 10K type strain sequencing project: providing services to taxonomists for standard genome sequencing and annotation.</title>
        <authorList>
            <consortium name="The Broad Institute Genomics Platform"/>
            <consortium name="The Broad Institute Genome Sequencing Center for Infectious Disease"/>
            <person name="Wu L."/>
            <person name="Ma J."/>
        </authorList>
    </citation>
    <scope>NUCLEOTIDE SEQUENCE [LARGE SCALE GENOMIC DNA]</scope>
    <source>
        <strain evidence="3">CECT 7956</strain>
    </source>
</reference>
<dbReference type="SUPFAM" id="SSF48452">
    <property type="entry name" value="TPR-like"/>
    <property type="match status" value="1"/>
</dbReference>
<dbReference type="Gene3D" id="1.25.40.390">
    <property type="match status" value="2"/>
</dbReference>
<evidence type="ECO:0000256" key="1">
    <source>
        <dbReference type="SAM" id="SignalP"/>
    </source>
</evidence>
<keyword evidence="1" id="KW-0732">Signal</keyword>
<dbReference type="Pfam" id="PF12741">
    <property type="entry name" value="SusD-like"/>
    <property type="match status" value="1"/>
</dbReference>
<keyword evidence="2" id="KW-0449">Lipoprotein</keyword>
<dbReference type="Proteomes" id="UP001595616">
    <property type="component" value="Unassembled WGS sequence"/>
</dbReference>
<evidence type="ECO:0000313" key="2">
    <source>
        <dbReference type="EMBL" id="MFC3813152.1"/>
    </source>
</evidence>
<dbReference type="Pfam" id="PF12771">
    <property type="entry name" value="SusD-like_2"/>
    <property type="match status" value="1"/>
</dbReference>
<evidence type="ECO:0000313" key="3">
    <source>
        <dbReference type="Proteomes" id="UP001595616"/>
    </source>
</evidence>
<gene>
    <name evidence="2" type="ORF">ACFOOI_20975</name>
</gene>
<organism evidence="2 3">
    <name type="scientific">Lacihabitans lacunae</name>
    <dbReference type="NCBI Taxonomy" id="1028214"/>
    <lineage>
        <taxon>Bacteria</taxon>
        <taxon>Pseudomonadati</taxon>
        <taxon>Bacteroidota</taxon>
        <taxon>Cytophagia</taxon>
        <taxon>Cytophagales</taxon>
        <taxon>Leadbetterellaceae</taxon>
        <taxon>Lacihabitans</taxon>
    </lineage>
</organism>
<dbReference type="PROSITE" id="PS51257">
    <property type="entry name" value="PROKAR_LIPOPROTEIN"/>
    <property type="match status" value="1"/>
</dbReference>
<dbReference type="InterPro" id="IPR011990">
    <property type="entry name" value="TPR-like_helical_dom_sf"/>
</dbReference>
<proteinExistence type="predicted"/>
<protein>
    <submittedName>
        <fullName evidence="2">SusD/RagB family nutrient-binding outer membrane lipoprotein</fullName>
    </submittedName>
</protein>
<comment type="caution">
    <text evidence="2">The sequence shown here is derived from an EMBL/GenBank/DDBJ whole genome shotgun (WGS) entry which is preliminary data.</text>
</comment>
<dbReference type="InterPro" id="IPR024302">
    <property type="entry name" value="SusD-like"/>
</dbReference>
<accession>A0ABV7Z1Z6</accession>
<dbReference type="InterPro" id="IPR041662">
    <property type="entry name" value="SusD-like_2"/>
</dbReference>
<sequence>MMKRKIYTLLLALSVFLVSSCELDYLDNPNLVTESSTDPNYLLNNIQVQFGSLFNDVSYTGKRLTRIINQGANTYETAYLPTSFSGMWSTGYAGILADIKVMKKIAEEKKFNRHAGIAKTLEAFTLMIMVDAFGDIPYSEALDPNNFSPKADKGADVYAAAFALLQSAKTDFSGIATGTPNDYYYANNYTKWTKLVNTLMLKYHLNRSLIDKAGSTSAINALITENALIGNGDDFIFKYGVSGNDPDTRHPDFAAQAQAGGGDYQSNYYMWHLTEAKGFDDPRAKYYFYRQVNSNPTLTSEISCLGTFKPAHYPQDMVYCLPGTRGYWGRDHLNNEGIPPDALKRTLYGVYPAGYRFDENKPAAAGSANTATNGAGIEPIMMASFVDFMLAESALTLGTTGTVKTLLTSAITKSINFTRSWSLTTNQAAVINANETAAAFDGVRNKYVLYVGTEFDAATTNAQKLDLVAREYWLALYGNGVEAYNLYRRTGKPSNMQPALIANAGNFPRSFIYPANYVNTNSNATQKADFKVKVFWDNNPDGFIK</sequence>
<name>A0ABV7Z1Z6_9BACT</name>
<dbReference type="EMBL" id="JBHRYQ010000001">
    <property type="protein sequence ID" value="MFC3813152.1"/>
    <property type="molecule type" value="Genomic_DNA"/>
</dbReference>
<keyword evidence="3" id="KW-1185">Reference proteome</keyword>